<dbReference type="GO" id="GO:0003676">
    <property type="term" value="F:nucleic acid binding"/>
    <property type="evidence" value="ECO:0007669"/>
    <property type="project" value="InterPro"/>
</dbReference>
<protein>
    <submittedName>
        <fullName evidence="1">DUF4817 domain-containing protein</fullName>
    </submittedName>
</protein>
<sequence>MWYAVTEFGVWGPYFFEEDKLTATSDRYCHMIETFRSKLNQFLGDHKEAEIWLQQDGAIAHTSRRLLGILRDLFLGHLLYLRGDIAPRSPDLPHCAFFSVRILKGASVQTSFYNPVRTKGANHPDSGCHSIGNDMKNYG</sequence>
<reference evidence="1" key="1">
    <citation type="submission" date="2020-07" db="EMBL/GenBank/DDBJ databases">
        <title>Multicomponent nature underlies the extraordinary mechanical properties of spider dragline silk.</title>
        <authorList>
            <person name="Kono N."/>
            <person name="Nakamura H."/>
            <person name="Mori M."/>
            <person name="Yoshida Y."/>
            <person name="Ohtoshi R."/>
            <person name="Malay A.D."/>
            <person name="Moran D.A.P."/>
            <person name="Tomita M."/>
            <person name="Numata K."/>
            <person name="Arakawa K."/>
        </authorList>
    </citation>
    <scope>NUCLEOTIDE SEQUENCE</scope>
</reference>
<dbReference type="AlphaFoldDB" id="A0A8X6IDG0"/>
<evidence type="ECO:0000313" key="2">
    <source>
        <dbReference type="Proteomes" id="UP000887116"/>
    </source>
</evidence>
<evidence type="ECO:0000313" key="1">
    <source>
        <dbReference type="EMBL" id="GFQ75240.1"/>
    </source>
</evidence>
<accession>A0A8X6IDG0</accession>
<proteinExistence type="predicted"/>
<keyword evidence="2" id="KW-1185">Reference proteome</keyword>
<dbReference type="OrthoDB" id="6620868at2759"/>
<dbReference type="Proteomes" id="UP000887116">
    <property type="component" value="Unassembled WGS sequence"/>
</dbReference>
<dbReference type="Gene3D" id="3.30.420.10">
    <property type="entry name" value="Ribonuclease H-like superfamily/Ribonuclease H"/>
    <property type="match status" value="1"/>
</dbReference>
<name>A0A8X6IDG0_TRICU</name>
<gene>
    <name evidence="1" type="primary">B7P43_G02519</name>
    <name evidence="1" type="ORF">TNCT_200781</name>
</gene>
<organism evidence="1 2">
    <name type="scientific">Trichonephila clavata</name>
    <name type="common">Joro spider</name>
    <name type="synonym">Nephila clavata</name>
    <dbReference type="NCBI Taxonomy" id="2740835"/>
    <lineage>
        <taxon>Eukaryota</taxon>
        <taxon>Metazoa</taxon>
        <taxon>Ecdysozoa</taxon>
        <taxon>Arthropoda</taxon>
        <taxon>Chelicerata</taxon>
        <taxon>Arachnida</taxon>
        <taxon>Araneae</taxon>
        <taxon>Araneomorphae</taxon>
        <taxon>Entelegynae</taxon>
        <taxon>Araneoidea</taxon>
        <taxon>Nephilidae</taxon>
        <taxon>Trichonephila</taxon>
    </lineage>
</organism>
<comment type="caution">
    <text evidence="1">The sequence shown here is derived from an EMBL/GenBank/DDBJ whole genome shotgun (WGS) entry which is preliminary data.</text>
</comment>
<dbReference type="InterPro" id="IPR036397">
    <property type="entry name" value="RNaseH_sf"/>
</dbReference>
<dbReference type="EMBL" id="BMAO01021541">
    <property type="protein sequence ID" value="GFQ75240.1"/>
    <property type="molecule type" value="Genomic_DNA"/>
</dbReference>